<feature type="region of interest" description="Disordered" evidence="1">
    <location>
        <begin position="166"/>
        <end position="195"/>
    </location>
</feature>
<proteinExistence type="predicted"/>
<evidence type="ECO:0000313" key="3">
    <source>
        <dbReference type="Proteomes" id="UP000215332"/>
    </source>
</evidence>
<dbReference type="EMBL" id="LT906441">
    <property type="protein sequence ID" value="SNV33104.1"/>
    <property type="molecule type" value="Genomic_DNA"/>
</dbReference>
<evidence type="ECO:0000256" key="1">
    <source>
        <dbReference type="SAM" id="MobiDB-lite"/>
    </source>
</evidence>
<accession>A0A239WHL4</accession>
<feature type="compositionally biased region" description="Basic and acidic residues" evidence="1">
    <location>
        <begin position="166"/>
        <end position="179"/>
    </location>
</feature>
<evidence type="ECO:0000313" key="2">
    <source>
        <dbReference type="EMBL" id="SNV33104.1"/>
    </source>
</evidence>
<organism evidence="2 3">
    <name type="scientific">Cutibacterium granulosum</name>
    <dbReference type="NCBI Taxonomy" id="33011"/>
    <lineage>
        <taxon>Bacteria</taxon>
        <taxon>Bacillati</taxon>
        <taxon>Actinomycetota</taxon>
        <taxon>Actinomycetes</taxon>
        <taxon>Propionibacteriales</taxon>
        <taxon>Propionibacteriaceae</taxon>
        <taxon>Cutibacterium</taxon>
    </lineage>
</organism>
<reference evidence="2 3" key="1">
    <citation type="submission" date="2017-06" db="EMBL/GenBank/DDBJ databases">
        <authorList>
            <consortium name="Pathogen Informatics"/>
        </authorList>
    </citation>
    <scope>NUCLEOTIDE SEQUENCE [LARGE SCALE GENOMIC DNA]</scope>
    <source>
        <strain evidence="2 3">NCTC11865</strain>
    </source>
</reference>
<feature type="region of interest" description="Disordered" evidence="1">
    <location>
        <begin position="128"/>
        <end position="154"/>
    </location>
</feature>
<name>A0A239WHL4_9ACTN</name>
<protein>
    <submittedName>
        <fullName evidence="2">Uncharacterized protein</fullName>
    </submittedName>
</protein>
<gene>
    <name evidence="2" type="ORF">SAMEA4412665_00903</name>
</gene>
<dbReference type="Proteomes" id="UP000215332">
    <property type="component" value="Chromosome 1"/>
</dbReference>
<dbReference type="AlphaFoldDB" id="A0A239WHL4"/>
<dbReference type="KEGG" id="cgrn:4412665_00903"/>
<sequence>MTGLVSPVDTRRKNVDVSQDALGTDHLDAVVMPIGIIDPVSINDARSVTGDRLDNVCQWQSSAPRKRTETTRHLPDRHDTAHVLGELLPHPCAVLRAEHHDSRSVRNHPPRHLAGFVIPEGQTEFCSSSRHSRIHGPSLHGTNPGRGHTRVGTIPHTCSQRRCSECRPADVPRTDEQERRPRHLVPDGSSSEPAWRIAHPHLPWASTTIPGMNSTVPGQTARWLTTSSSSP</sequence>